<feature type="chain" id="PRO_5046643341" evidence="6">
    <location>
        <begin position="23"/>
        <end position="460"/>
    </location>
</feature>
<dbReference type="Gene3D" id="3.40.190.10">
    <property type="entry name" value="Periplasmic binding protein-like II"/>
    <property type="match status" value="2"/>
</dbReference>
<evidence type="ECO:0000256" key="6">
    <source>
        <dbReference type="SAM" id="SignalP"/>
    </source>
</evidence>
<name>A0ABY4YVI9_9MICO</name>
<evidence type="ECO:0000256" key="2">
    <source>
        <dbReference type="ARBA" id="ARBA00022448"/>
    </source>
</evidence>
<dbReference type="PRINTS" id="PR00181">
    <property type="entry name" value="MALTOSEBP"/>
</dbReference>
<proteinExistence type="inferred from homology"/>
<keyword evidence="3" id="KW-0762">Sugar transport</keyword>
<dbReference type="Pfam" id="PF13416">
    <property type="entry name" value="SBP_bac_8"/>
    <property type="match status" value="1"/>
</dbReference>
<feature type="compositionally biased region" description="Acidic residues" evidence="5">
    <location>
        <begin position="36"/>
        <end position="59"/>
    </location>
</feature>
<evidence type="ECO:0000313" key="7">
    <source>
        <dbReference type="EMBL" id="USQ80752.1"/>
    </source>
</evidence>
<keyword evidence="8" id="KW-1185">Reference proteome</keyword>
<feature type="region of interest" description="Disordered" evidence="5">
    <location>
        <begin position="21"/>
        <end position="82"/>
    </location>
</feature>
<dbReference type="RefSeq" id="WP_252594137.1">
    <property type="nucleotide sequence ID" value="NZ_CP099489.1"/>
</dbReference>
<keyword evidence="2" id="KW-0813">Transport</keyword>
<dbReference type="PROSITE" id="PS51257">
    <property type="entry name" value="PROKAR_LIPOPROTEIN"/>
    <property type="match status" value="1"/>
</dbReference>
<dbReference type="PANTHER" id="PTHR30061:SF50">
    <property type="entry name" value="MALTOSE_MALTODEXTRIN-BINDING PERIPLASMIC PROTEIN"/>
    <property type="match status" value="1"/>
</dbReference>
<evidence type="ECO:0000256" key="1">
    <source>
        <dbReference type="ARBA" id="ARBA00008520"/>
    </source>
</evidence>
<dbReference type="InterPro" id="IPR006059">
    <property type="entry name" value="SBP"/>
</dbReference>
<reference evidence="7" key="1">
    <citation type="submission" date="2022-06" db="EMBL/GenBank/DDBJ databases">
        <title>Ornithinimicrobium HY1793.</title>
        <authorList>
            <person name="Huang Y."/>
        </authorList>
    </citation>
    <scope>NUCLEOTIDE SEQUENCE</scope>
    <source>
        <strain evidence="7">HY1793</strain>
    </source>
</reference>
<protein>
    <submittedName>
        <fullName evidence="7">Extracellular solute-binding protein</fullName>
    </submittedName>
</protein>
<evidence type="ECO:0000313" key="8">
    <source>
        <dbReference type="Proteomes" id="UP001056455"/>
    </source>
</evidence>
<evidence type="ECO:0000256" key="3">
    <source>
        <dbReference type="ARBA" id="ARBA00022597"/>
    </source>
</evidence>
<feature type="signal peptide" evidence="6">
    <location>
        <begin position="1"/>
        <end position="22"/>
    </location>
</feature>
<sequence length="460" mass="47695">MKRTTGAIAMAGITALLLTACGGDTESDDPTTPAAGEEESEAPEGDDEGAATDEGEAGEETAAPEGDDAAGETAGPPAASDGTSLVIWADDLRAAAIEPLTETFTADTGVEVKVQIVAQEKLREQFKDAVGQGAGPDITIGAHDWLGELVQNNVVAPVQIAPDTAEQFVPESIEAVTFEGQLYAVPYSVESLALIRNTDLAPEVPATMEALVADGEAMVEAGDTELILAQELGKEGNAFSMYPYLAAYGPGIFPLLDEGGFDGSEAILDSPETIQGAEKLAWLGETAALSTNQDASNVIPNFVDGKAAYMVSGPWAIDQITEAGINYAIDPIPDFEDGGETSPFLGVQAFYVSAESLNPQIAQTFVQEYVPSEEVQVGMFEADRRPPALTAAAEQVQAQDDDVEAWATAAEGGIPMPNIPQMNAVWGPLGKATADIVDGADPAERMGTAQTEVATALGGK</sequence>
<dbReference type="SUPFAM" id="SSF53850">
    <property type="entry name" value="Periplasmic binding protein-like II"/>
    <property type="match status" value="1"/>
</dbReference>
<accession>A0ABY4YVI9</accession>
<dbReference type="Proteomes" id="UP001056455">
    <property type="component" value="Chromosome"/>
</dbReference>
<keyword evidence="4 6" id="KW-0732">Signal</keyword>
<evidence type="ECO:0000256" key="4">
    <source>
        <dbReference type="ARBA" id="ARBA00022729"/>
    </source>
</evidence>
<evidence type="ECO:0000256" key="5">
    <source>
        <dbReference type="SAM" id="MobiDB-lite"/>
    </source>
</evidence>
<dbReference type="PANTHER" id="PTHR30061">
    <property type="entry name" value="MALTOSE-BINDING PERIPLASMIC PROTEIN"/>
    <property type="match status" value="1"/>
</dbReference>
<comment type="similarity">
    <text evidence="1">Belongs to the bacterial solute-binding protein 1 family.</text>
</comment>
<gene>
    <name evidence="7" type="ORF">NF556_03575</name>
</gene>
<dbReference type="InterPro" id="IPR006060">
    <property type="entry name" value="Maltose/Cyclodextrin-bd"/>
</dbReference>
<dbReference type="EMBL" id="CP099489">
    <property type="protein sequence ID" value="USQ80752.1"/>
    <property type="molecule type" value="Genomic_DNA"/>
</dbReference>
<organism evidence="7 8">
    <name type="scientific">Ornithinimicrobium faecis</name>
    <dbReference type="NCBI Taxonomy" id="2934158"/>
    <lineage>
        <taxon>Bacteria</taxon>
        <taxon>Bacillati</taxon>
        <taxon>Actinomycetota</taxon>
        <taxon>Actinomycetes</taxon>
        <taxon>Micrococcales</taxon>
        <taxon>Ornithinimicrobiaceae</taxon>
        <taxon>Ornithinimicrobium</taxon>
    </lineage>
</organism>